<accession>A0A9X3XEZ1</accession>
<dbReference type="InterPro" id="IPR001304">
    <property type="entry name" value="C-type_lectin-like"/>
</dbReference>
<feature type="compositionally biased region" description="Gly residues" evidence="4">
    <location>
        <begin position="30"/>
        <end position="42"/>
    </location>
</feature>
<evidence type="ECO:0000256" key="2">
    <source>
        <dbReference type="ARBA" id="ARBA00022737"/>
    </source>
</evidence>
<dbReference type="InterPro" id="IPR018378">
    <property type="entry name" value="C-type_lectin_CS"/>
</dbReference>
<organism evidence="6 7">
    <name type="scientific">Polyangium jinanense</name>
    <dbReference type="NCBI Taxonomy" id="2829994"/>
    <lineage>
        <taxon>Bacteria</taxon>
        <taxon>Pseudomonadati</taxon>
        <taxon>Myxococcota</taxon>
        <taxon>Polyangia</taxon>
        <taxon>Polyangiales</taxon>
        <taxon>Polyangiaceae</taxon>
        <taxon>Polyangium</taxon>
    </lineage>
</organism>
<protein>
    <recommendedName>
        <fullName evidence="5">C-type lectin domain-containing protein</fullName>
    </recommendedName>
</protein>
<dbReference type="PROSITE" id="PS50041">
    <property type="entry name" value="C_TYPE_LECTIN_2"/>
    <property type="match status" value="1"/>
</dbReference>
<dbReference type="RefSeq" id="WP_272422366.1">
    <property type="nucleotide sequence ID" value="NZ_JAGTJK010000014.1"/>
</dbReference>
<dbReference type="Pfam" id="PF00059">
    <property type="entry name" value="Lectin_C"/>
    <property type="match status" value="1"/>
</dbReference>
<evidence type="ECO:0000313" key="6">
    <source>
        <dbReference type="EMBL" id="MDC3986876.1"/>
    </source>
</evidence>
<evidence type="ECO:0000256" key="1">
    <source>
        <dbReference type="ARBA" id="ARBA00022729"/>
    </source>
</evidence>
<name>A0A9X3XEZ1_9BACT</name>
<gene>
    <name evidence="6" type="ORF">KEG57_40775</name>
</gene>
<dbReference type="SUPFAM" id="SSF56436">
    <property type="entry name" value="C-type lectin-like"/>
    <property type="match status" value="1"/>
</dbReference>
<dbReference type="AlphaFoldDB" id="A0A9X3XEZ1"/>
<sequence>MSLAAWGCAAGAGGSGGDGGGQEPSSSATGGEGGSGGAGGGTGGAGGAGGGAVCGDGILAGSEECDDANDDPADRCDGCVVKCPEGEKKWPGNNHCYVEFTAQKTNFANAHGACAATGGYMVTVTSQAEQDFLFDTVIDKTILLPRWLGLTDIATEGTFVWESGEPLAYTHWGQDQPDDYNASEDCVEMYHVTGEWNDDNCTYEYHYVCEYTPSGL</sequence>
<evidence type="ECO:0000256" key="3">
    <source>
        <dbReference type="ARBA" id="ARBA00023157"/>
    </source>
</evidence>
<dbReference type="NCBIfam" id="TIGR02232">
    <property type="entry name" value="myxo_disulf_rpt"/>
    <property type="match status" value="1"/>
</dbReference>
<dbReference type="PROSITE" id="PS00615">
    <property type="entry name" value="C_TYPE_LECTIN_1"/>
    <property type="match status" value="1"/>
</dbReference>
<comment type="caution">
    <text evidence="6">The sequence shown here is derived from an EMBL/GenBank/DDBJ whole genome shotgun (WGS) entry which is preliminary data.</text>
</comment>
<feature type="domain" description="C-type lectin" evidence="5">
    <location>
        <begin position="92"/>
        <end position="210"/>
    </location>
</feature>
<dbReference type="InterPro" id="IPR016186">
    <property type="entry name" value="C-type_lectin-like/link_sf"/>
</dbReference>
<dbReference type="PANTHER" id="PTHR22803">
    <property type="entry name" value="MANNOSE, PHOSPHOLIPASE, LECTIN RECEPTOR RELATED"/>
    <property type="match status" value="1"/>
</dbReference>
<dbReference type="InterPro" id="IPR016187">
    <property type="entry name" value="CTDL_fold"/>
</dbReference>
<keyword evidence="1" id="KW-0732">Signal</keyword>
<dbReference type="Proteomes" id="UP001151081">
    <property type="component" value="Unassembled WGS sequence"/>
</dbReference>
<dbReference type="InterPro" id="IPR050111">
    <property type="entry name" value="C-type_lectin/snaclec_domain"/>
</dbReference>
<keyword evidence="3" id="KW-1015">Disulfide bond</keyword>
<keyword evidence="2" id="KW-0677">Repeat</keyword>
<feature type="region of interest" description="Disordered" evidence="4">
    <location>
        <begin position="12"/>
        <end position="42"/>
    </location>
</feature>
<dbReference type="EMBL" id="JAGTJJ010000044">
    <property type="protein sequence ID" value="MDC3986876.1"/>
    <property type="molecule type" value="Genomic_DNA"/>
</dbReference>
<evidence type="ECO:0000313" key="7">
    <source>
        <dbReference type="Proteomes" id="UP001151081"/>
    </source>
</evidence>
<dbReference type="Gene3D" id="3.10.100.10">
    <property type="entry name" value="Mannose-Binding Protein A, subunit A"/>
    <property type="match status" value="1"/>
</dbReference>
<feature type="compositionally biased region" description="Gly residues" evidence="4">
    <location>
        <begin position="12"/>
        <end position="22"/>
    </location>
</feature>
<proteinExistence type="predicted"/>
<dbReference type="CDD" id="cd00037">
    <property type="entry name" value="CLECT"/>
    <property type="match status" value="1"/>
</dbReference>
<reference evidence="6 7" key="1">
    <citation type="submission" date="2021-04" db="EMBL/GenBank/DDBJ databases">
        <title>Genome analysis of Polyangium sp.</title>
        <authorList>
            <person name="Li Y."/>
            <person name="Wang J."/>
        </authorList>
    </citation>
    <scope>NUCLEOTIDE SEQUENCE [LARGE SCALE GENOMIC DNA]</scope>
    <source>
        <strain evidence="6 7">SDU14</strain>
    </source>
</reference>
<dbReference type="SMART" id="SM00034">
    <property type="entry name" value="CLECT"/>
    <property type="match status" value="1"/>
</dbReference>
<evidence type="ECO:0000256" key="4">
    <source>
        <dbReference type="SAM" id="MobiDB-lite"/>
    </source>
</evidence>
<evidence type="ECO:0000259" key="5">
    <source>
        <dbReference type="PROSITE" id="PS50041"/>
    </source>
</evidence>
<dbReference type="InterPro" id="IPR011936">
    <property type="entry name" value="Myxo_disulph_rpt"/>
</dbReference>
<keyword evidence="7" id="KW-1185">Reference proteome</keyword>